<feature type="non-terminal residue" evidence="3">
    <location>
        <position position="1"/>
    </location>
</feature>
<accession>A0A9X3HUC6</accession>
<comment type="caution">
    <text evidence="3">The sequence shown here is derived from an EMBL/GenBank/DDBJ whole genome shotgun (WGS) entry which is preliminary data.</text>
</comment>
<dbReference type="RefSeq" id="WP_265689767.1">
    <property type="nucleotide sequence ID" value="NZ_JAKRRX010000367.1"/>
</dbReference>
<proteinExistence type="predicted"/>
<keyword evidence="2" id="KW-1133">Transmembrane helix</keyword>
<evidence type="ECO:0000313" key="4">
    <source>
        <dbReference type="Proteomes" id="UP001155586"/>
    </source>
</evidence>
<organism evidence="3 4">
    <name type="scientific">Vibrio paucivorans</name>
    <dbReference type="NCBI Taxonomy" id="2829489"/>
    <lineage>
        <taxon>Bacteria</taxon>
        <taxon>Pseudomonadati</taxon>
        <taxon>Pseudomonadota</taxon>
        <taxon>Gammaproteobacteria</taxon>
        <taxon>Vibrionales</taxon>
        <taxon>Vibrionaceae</taxon>
        <taxon>Vibrio</taxon>
    </lineage>
</organism>
<feature type="coiled-coil region" evidence="1">
    <location>
        <begin position="101"/>
        <end position="128"/>
    </location>
</feature>
<dbReference type="EMBL" id="JAKRRX010000367">
    <property type="protein sequence ID" value="MCW8336715.1"/>
    <property type="molecule type" value="Genomic_DNA"/>
</dbReference>
<sequence length="129" mass="14336">LTSNPLIILGLNIIPCSTLFAGGNSISKGGVMLAKQRNYIVQGKTNLHALVQVNPIGELDVEIVETHKHHHTDFENLSFKRSGSRTLLVGRDAKQTKPWQVPLASQDADELNHLIQEANEEFETLMRDL</sequence>
<protein>
    <submittedName>
        <fullName evidence="3">Uncharacterized protein</fullName>
    </submittedName>
</protein>
<gene>
    <name evidence="3" type="ORF">MD483_23210</name>
</gene>
<dbReference type="AlphaFoldDB" id="A0A9X3HUC6"/>
<feature type="transmembrane region" description="Helical" evidence="2">
    <location>
        <begin position="6"/>
        <end position="27"/>
    </location>
</feature>
<keyword evidence="4" id="KW-1185">Reference proteome</keyword>
<reference evidence="3" key="1">
    <citation type="submission" date="2022-02" db="EMBL/GenBank/DDBJ databases">
        <title>Vibrio sp. nov., a new bacterium isolated from Bohai sea, China.</title>
        <authorList>
            <person name="Yuan Y."/>
        </authorList>
    </citation>
    <scope>NUCLEOTIDE SEQUENCE</scope>
    <source>
        <strain evidence="3">DBSS07</strain>
    </source>
</reference>
<dbReference type="Proteomes" id="UP001155586">
    <property type="component" value="Unassembled WGS sequence"/>
</dbReference>
<evidence type="ECO:0000256" key="2">
    <source>
        <dbReference type="SAM" id="Phobius"/>
    </source>
</evidence>
<keyword evidence="1" id="KW-0175">Coiled coil</keyword>
<evidence type="ECO:0000313" key="3">
    <source>
        <dbReference type="EMBL" id="MCW8336715.1"/>
    </source>
</evidence>
<keyword evidence="2" id="KW-0812">Transmembrane</keyword>
<evidence type="ECO:0000256" key="1">
    <source>
        <dbReference type="SAM" id="Coils"/>
    </source>
</evidence>
<name>A0A9X3HUC6_9VIBR</name>
<keyword evidence="2" id="KW-0472">Membrane</keyword>